<accession>A0AAR5Q5K0</accession>
<keyword evidence="3" id="KW-0963">Cytoplasm</keyword>
<dbReference type="GO" id="GO:0005739">
    <property type="term" value="C:mitochondrion"/>
    <property type="evidence" value="ECO:0007669"/>
    <property type="project" value="TreeGrafter"/>
</dbReference>
<keyword evidence="4 11" id="KW-0436">Ligase</keyword>
<dbReference type="InterPro" id="IPR001412">
    <property type="entry name" value="aa-tRNA-synth_I_CS"/>
</dbReference>
<dbReference type="Pfam" id="PF08264">
    <property type="entry name" value="Anticodon_1"/>
    <property type="match status" value="1"/>
</dbReference>
<evidence type="ECO:0000313" key="15">
    <source>
        <dbReference type="Proteomes" id="UP000019118"/>
    </source>
</evidence>
<evidence type="ECO:0000256" key="6">
    <source>
        <dbReference type="ARBA" id="ARBA00022840"/>
    </source>
</evidence>
<dbReference type="Gene3D" id="2.20.28.290">
    <property type="match status" value="1"/>
</dbReference>
<dbReference type="EnsemblMetazoa" id="XM_019912938.1">
    <property type="protein sequence ID" value="XP_019768497.1"/>
    <property type="gene ID" value="LOC109543300"/>
</dbReference>
<dbReference type="PANTHER" id="PTHR43740:SF2">
    <property type="entry name" value="LEUCINE--TRNA LIGASE, MITOCHONDRIAL"/>
    <property type="match status" value="1"/>
</dbReference>
<dbReference type="Proteomes" id="UP000019118">
    <property type="component" value="Unassembled WGS sequence"/>
</dbReference>
<proteinExistence type="inferred from homology"/>
<reference evidence="15" key="1">
    <citation type="journal article" date="2013" name="Genome Biol.">
        <title>Draft genome of the mountain pine beetle, Dendroctonus ponderosae Hopkins, a major forest pest.</title>
        <authorList>
            <person name="Keeling C.I."/>
            <person name="Yuen M.M."/>
            <person name="Liao N.Y."/>
            <person name="Docking T.R."/>
            <person name="Chan S.K."/>
            <person name="Taylor G.A."/>
            <person name="Palmquist D.L."/>
            <person name="Jackman S.D."/>
            <person name="Nguyen A."/>
            <person name="Li M."/>
            <person name="Henderson H."/>
            <person name="Janes J.K."/>
            <person name="Zhao Y."/>
            <person name="Pandoh P."/>
            <person name="Moore R."/>
            <person name="Sperling F.A."/>
            <person name="Huber D.P."/>
            <person name="Birol I."/>
            <person name="Jones S.J."/>
            <person name="Bohlmann J."/>
        </authorList>
    </citation>
    <scope>NUCLEOTIDE SEQUENCE</scope>
</reference>
<evidence type="ECO:0000256" key="3">
    <source>
        <dbReference type="ARBA" id="ARBA00022490"/>
    </source>
</evidence>
<dbReference type="InterPro" id="IPR002300">
    <property type="entry name" value="aa-tRNA-synth_Ia"/>
</dbReference>
<organism evidence="14 15">
    <name type="scientific">Dendroctonus ponderosae</name>
    <name type="common">Mountain pine beetle</name>
    <dbReference type="NCBI Taxonomy" id="77166"/>
    <lineage>
        <taxon>Eukaryota</taxon>
        <taxon>Metazoa</taxon>
        <taxon>Ecdysozoa</taxon>
        <taxon>Arthropoda</taxon>
        <taxon>Hexapoda</taxon>
        <taxon>Insecta</taxon>
        <taxon>Pterygota</taxon>
        <taxon>Neoptera</taxon>
        <taxon>Endopterygota</taxon>
        <taxon>Coleoptera</taxon>
        <taxon>Polyphaga</taxon>
        <taxon>Cucujiformia</taxon>
        <taxon>Curculionidae</taxon>
        <taxon>Scolytinae</taxon>
        <taxon>Dendroctonus</taxon>
    </lineage>
</organism>
<dbReference type="EC" id="6.1.1.4" evidence="2"/>
<dbReference type="PANTHER" id="PTHR43740">
    <property type="entry name" value="LEUCYL-TRNA SYNTHETASE"/>
    <property type="match status" value="1"/>
</dbReference>
<comment type="similarity">
    <text evidence="1 11">Belongs to the class-I aminoacyl-tRNA synthetase family.</text>
</comment>
<evidence type="ECO:0000256" key="8">
    <source>
        <dbReference type="ARBA" id="ARBA00023146"/>
    </source>
</evidence>
<keyword evidence="6 11" id="KW-0067">ATP-binding</keyword>
<evidence type="ECO:0000256" key="2">
    <source>
        <dbReference type="ARBA" id="ARBA00013164"/>
    </source>
</evidence>
<dbReference type="InterPro" id="IPR013155">
    <property type="entry name" value="M/V/L/I-tRNA-synth_anticd-bd"/>
</dbReference>
<dbReference type="GO" id="GO:0002161">
    <property type="term" value="F:aminoacyl-tRNA deacylase activity"/>
    <property type="evidence" value="ECO:0007669"/>
    <property type="project" value="InterPro"/>
</dbReference>
<name>A0AAR5Q5K0_DENPD</name>
<dbReference type="AlphaFoldDB" id="A0AAR5Q5K0"/>
<feature type="domain" description="Aminoacyl-tRNA synthetase class Ia" evidence="12">
    <location>
        <begin position="46"/>
        <end position="243"/>
    </location>
</feature>
<dbReference type="SUPFAM" id="SSF50677">
    <property type="entry name" value="ValRS/IleRS/LeuRS editing domain"/>
    <property type="match status" value="1"/>
</dbReference>
<dbReference type="PROSITE" id="PS00178">
    <property type="entry name" value="AA_TRNA_LIGASE_I"/>
    <property type="match status" value="1"/>
</dbReference>
<dbReference type="FunFam" id="1.10.730.10:FF:000060">
    <property type="entry name" value="Leucyl-tRNA synthetase"/>
    <property type="match status" value="1"/>
</dbReference>
<evidence type="ECO:0000313" key="14">
    <source>
        <dbReference type="EnsemblMetazoa" id="XP_019768497.1"/>
    </source>
</evidence>
<dbReference type="Pfam" id="PF00133">
    <property type="entry name" value="tRNA-synt_1"/>
    <property type="match status" value="2"/>
</dbReference>
<comment type="catalytic activity">
    <reaction evidence="10">
        <text>tRNA(Leu) + L-leucine + ATP = L-leucyl-tRNA(Leu) + AMP + diphosphate</text>
        <dbReference type="Rhea" id="RHEA:11688"/>
        <dbReference type="Rhea" id="RHEA-COMP:9613"/>
        <dbReference type="Rhea" id="RHEA-COMP:9622"/>
        <dbReference type="ChEBI" id="CHEBI:30616"/>
        <dbReference type="ChEBI" id="CHEBI:33019"/>
        <dbReference type="ChEBI" id="CHEBI:57427"/>
        <dbReference type="ChEBI" id="CHEBI:78442"/>
        <dbReference type="ChEBI" id="CHEBI:78494"/>
        <dbReference type="ChEBI" id="CHEBI:456215"/>
        <dbReference type="EC" id="6.1.1.4"/>
    </reaction>
</comment>
<dbReference type="InterPro" id="IPR002302">
    <property type="entry name" value="Leu-tRNA-ligase"/>
</dbReference>
<evidence type="ECO:0000256" key="5">
    <source>
        <dbReference type="ARBA" id="ARBA00022741"/>
    </source>
</evidence>
<protein>
    <recommendedName>
        <fullName evidence="2">leucine--tRNA ligase</fullName>
        <ecNumber evidence="2">6.1.1.4</ecNumber>
    </recommendedName>
    <alternativeName>
        <fullName evidence="9">Leucyl-tRNA synthetase</fullName>
    </alternativeName>
</protein>
<dbReference type="InterPro" id="IPR009008">
    <property type="entry name" value="Val/Leu/Ile-tRNA-synth_edit"/>
</dbReference>
<evidence type="ECO:0000256" key="7">
    <source>
        <dbReference type="ARBA" id="ARBA00022917"/>
    </source>
</evidence>
<dbReference type="Gene3D" id="3.40.50.620">
    <property type="entry name" value="HUPs"/>
    <property type="match status" value="2"/>
</dbReference>
<evidence type="ECO:0000259" key="12">
    <source>
        <dbReference type="Pfam" id="PF00133"/>
    </source>
</evidence>
<dbReference type="GO" id="GO:0005524">
    <property type="term" value="F:ATP binding"/>
    <property type="evidence" value="ECO:0007669"/>
    <property type="project" value="UniProtKB-KW"/>
</dbReference>
<evidence type="ECO:0000256" key="4">
    <source>
        <dbReference type="ARBA" id="ARBA00022598"/>
    </source>
</evidence>
<reference evidence="14" key="2">
    <citation type="submission" date="2024-08" db="UniProtKB">
        <authorList>
            <consortium name="EnsemblMetazoa"/>
        </authorList>
    </citation>
    <scope>IDENTIFICATION</scope>
</reference>
<evidence type="ECO:0000256" key="11">
    <source>
        <dbReference type="RuleBase" id="RU363035"/>
    </source>
</evidence>
<dbReference type="PRINTS" id="PR00985">
    <property type="entry name" value="TRNASYNTHLEU"/>
</dbReference>
<sequence length="878" mass="100501">MRLPILAKETFALFARKKSPCPQRFLSGCGLWTEDLSPQVKQQIESHWRDQIGVKPPKTSTPATKDKYYVLSMFPYPSGSLHMGHVRVYTISDTIARYQRMNGRNVIHPIGWDAFGLPAENAAIDRQLAPSDWTANNINHMKAQLKQLGCSFEWERELATCDPEYYRWTQDLFLKLYDAGLAYQKEALVNWDPVDQTVLADEQVDENGLSWRSGAKVEKKLLKQWFIRTTKFAKQLYDGLDDAVLHDWRDIIKLQKHWIGNCDGVNFDFKVNSSCSSTSVATFWTSTPELIEEAKFVAVTSNHVLAKQEGVTSADGTVKLQSVVTNPFNKEQLPLYVTNDIEFADETDSFIGIPAGCDQASQFALAHKIPFSPHACVTSDEELEKKRQELCRRAQEMNAGGHWSSAKLRDWLISRQRYWGTPIPIVHCKNCGPVPVPREKLPVELPKLSQLSSKGKSPLEDVSEWVNTNCPQCNGEAKRETDTMDTFVDSSWYFLRYLDPQNSKQMFDKEKAFQMTPVDLYIGGKEHAVLHLYYARFVSHFLHSLGLLPEREPFKRLLVQGMVMGRSFRVKTTGQYLPEDQVKVIDLKKGKAVSKETGDPVTISWEKMSKSKHNGVDPEEMFREYGTDTTRLLILADVAPTSHRNWNSNTFPGVLNWQRRLWITVQDFIKHRTNPPAIAADEEFKNQEDYLWDSRNFYTKGVSFNYIVSQQMSVAVSKMQGLTNSLRRAPAAVFCHSRQFERALAAQIILLAPMAPHFASELWAGFTSAPNRLNQSTEILWDRPVLEQQWPETDMNYQLDLVCQVNGWENCTVKFERRILDRLDKEEAVRVAMSQQAIESTLRMRNVLNVKFTVYPGVDSVVNFMTDQPPPKKKPVEL</sequence>
<dbReference type="FunFam" id="3.40.50.620:FF:000265">
    <property type="entry name" value="Leucine--tRNA ligase"/>
    <property type="match status" value="1"/>
</dbReference>
<dbReference type="Gene3D" id="1.10.730.10">
    <property type="entry name" value="Isoleucyl-tRNA Synthetase, Domain 1"/>
    <property type="match status" value="2"/>
</dbReference>
<dbReference type="InterPro" id="IPR009080">
    <property type="entry name" value="tRNAsynth_Ia_anticodon-bd"/>
</dbReference>
<keyword evidence="15" id="KW-1185">Reference proteome</keyword>
<dbReference type="InterPro" id="IPR014729">
    <property type="entry name" value="Rossmann-like_a/b/a_fold"/>
</dbReference>
<evidence type="ECO:0000256" key="1">
    <source>
        <dbReference type="ARBA" id="ARBA00005594"/>
    </source>
</evidence>
<dbReference type="GO" id="GO:0032543">
    <property type="term" value="P:mitochondrial translation"/>
    <property type="evidence" value="ECO:0007669"/>
    <property type="project" value="TreeGrafter"/>
</dbReference>
<dbReference type="GO" id="GO:0006429">
    <property type="term" value="P:leucyl-tRNA aminoacylation"/>
    <property type="evidence" value="ECO:0007669"/>
    <property type="project" value="InterPro"/>
</dbReference>
<keyword evidence="7 11" id="KW-0648">Protein biosynthesis</keyword>
<dbReference type="SUPFAM" id="SSF52374">
    <property type="entry name" value="Nucleotidylyl transferase"/>
    <property type="match status" value="1"/>
</dbReference>
<feature type="domain" description="Aminoacyl-tRNA synthetase class Ia" evidence="12">
    <location>
        <begin position="407"/>
        <end position="565"/>
    </location>
</feature>
<evidence type="ECO:0000256" key="10">
    <source>
        <dbReference type="ARBA" id="ARBA00047469"/>
    </source>
</evidence>
<feature type="domain" description="Methionyl/Valyl/Leucyl/Isoleucyl-tRNA synthetase anticodon-binding" evidence="13">
    <location>
        <begin position="742"/>
        <end position="801"/>
    </location>
</feature>
<evidence type="ECO:0000256" key="9">
    <source>
        <dbReference type="ARBA" id="ARBA00030520"/>
    </source>
</evidence>
<keyword evidence="8 11" id="KW-0030">Aminoacyl-tRNA synthetase</keyword>
<evidence type="ECO:0000259" key="13">
    <source>
        <dbReference type="Pfam" id="PF08264"/>
    </source>
</evidence>
<dbReference type="GO" id="GO:0004823">
    <property type="term" value="F:leucine-tRNA ligase activity"/>
    <property type="evidence" value="ECO:0007669"/>
    <property type="project" value="UniProtKB-EC"/>
</dbReference>
<dbReference type="FunFam" id="3.40.50.620:FF:000003">
    <property type="entry name" value="Leucine--tRNA ligase"/>
    <property type="match status" value="1"/>
</dbReference>
<dbReference type="SUPFAM" id="SSF47323">
    <property type="entry name" value="Anticodon-binding domain of a subclass of class I aminoacyl-tRNA synthetases"/>
    <property type="match status" value="1"/>
</dbReference>
<dbReference type="CDD" id="cd00812">
    <property type="entry name" value="LeuRS_core"/>
    <property type="match status" value="1"/>
</dbReference>
<keyword evidence="5 11" id="KW-0547">Nucleotide-binding</keyword>